<dbReference type="InterPro" id="IPR029787">
    <property type="entry name" value="Nucleotide_cyclase"/>
</dbReference>
<dbReference type="AlphaFoldDB" id="A0A939RW62"/>
<proteinExistence type="inferred from homology"/>
<dbReference type="InterPro" id="IPR001054">
    <property type="entry name" value="A/G_cyclase"/>
</dbReference>
<protein>
    <submittedName>
        <fullName evidence="3">Adenylate/guanylate cyclase domain-containing protein</fullName>
    </submittedName>
</protein>
<comment type="caution">
    <text evidence="3">The sequence shown here is derived from an EMBL/GenBank/DDBJ whole genome shotgun (WGS) entry which is preliminary data.</text>
</comment>
<evidence type="ECO:0000256" key="1">
    <source>
        <dbReference type="ARBA" id="ARBA00005381"/>
    </source>
</evidence>
<comment type="similarity">
    <text evidence="1">Belongs to the adenylyl cyclase class-3 family.</text>
</comment>
<keyword evidence="4" id="KW-1185">Reference proteome</keyword>
<dbReference type="PANTHER" id="PTHR43081:SF19">
    <property type="entry name" value="PH-SENSITIVE ADENYLATE CYCLASE RV1264"/>
    <property type="match status" value="1"/>
</dbReference>
<dbReference type="InterPro" id="IPR050697">
    <property type="entry name" value="Adenylyl/Guanylyl_Cyclase_3/4"/>
</dbReference>
<evidence type="ECO:0000313" key="4">
    <source>
        <dbReference type="Proteomes" id="UP000664209"/>
    </source>
</evidence>
<dbReference type="EMBL" id="JAGEMK010000003">
    <property type="protein sequence ID" value="MBO1751856.1"/>
    <property type="molecule type" value="Genomic_DNA"/>
</dbReference>
<evidence type="ECO:0000313" key="3">
    <source>
        <dbReference type="EMBL" id="MBO1751856.1"/>
    </source>
</evidence>
<dbReference type="PANTHER" id="PTHR43081">
    <property type="entry name" value="ADENYLATE CYCLASE, TERMINAL-DIFFERENTIATION SPECIFIC-RELATED"/>
    <property type="match status" value="1"/>
</dbReference>
<feature type="domain" description="Guanylate cyclase" evidence="2">
    <location>
        <begin position="149"/>
        <end position="256"/>
    </location>
</feature>
<evidence type="ECO:0000259" key="2">
    <source>
        <dbReference type="PROSITE" id="PS50125"/>
    </source>
</evidence>
<accession>A0A939RW62</accession>
<dbReference type="Pfam" id="PF00211">
    <property type="entry name" value="Guanylate_cyc"/>
    <property type="match status" value="1"/>
</dbReference>
<dbReference type="Proteomes" id="UP000664209">
    <property type="component" value="Unassembled WGS sequence"/>
</dbReference>
<gene>
    <name evidence="3" type="ORF">J4G33_08585</name>
</gene>
<organism evidence="3 4">
    <name type="scientific">Actinotalea soli</name>
    <dbReference type="NCBI Taxonomy" id="2819234"/>
    <lineage>
        <taxon>Bacteria</taxon>
        <taxon>Bacillati</taxon>
        <taxon>Actinomycetota</taxon>
        <taxon>Actinomycetes</taxon>
        <taxon>Micrococcales</taxon>
        <taxon>Cellulomonadaceae</taxon>
        <taxon>Actinotalea</taxon>
    </lineage>
</organism>
<sequence length="304" mass="32602">MAEQAGTSVEEARLFWHTLGLPTGEAEAVAYTEADAQALRRLHEVAGRYEVSPRTAVSLVRAIGHTTDRLVLWQVEALVEQLAERHGLDDVSARLALLDRLGDIVPVLEDQLIHAWRRQLAAIAGRFAAEFGSARVEGPGEDELPLARAVGFADVVSFTRRTAELGPHELAEFVQQFEARARDVVTAAGGRVVKTIGDAVLFVADDAVTGARVAVGLAHAFRGTESPVRVGMVWGRVLSRFGDVFGPSVNLAARLTDEAQPGTVLLDEATAVLLAAGPRYTRTVLEGREVPGLGVLRPVLLDEA</sequence>
<dbReference type="GO" id="GO:0035556">
    <property type="term" value="P:intracellular signal transduction"/>
    <property type="evidence" value="ECO:0007669"/>
    <property type="project" value="InterPro"/>
</dbReference>
<dbReference type="CDD" id="cd07302">
    <property type="entry name" value="CHD"/>
    <property type="match status" value="1"/>
</dbReference>
<dbReference type="GO" id="GO:0006171">
    <property type="term" value="P:cAMP biosynthetic process"/>
    <property type="evidence" value="ECO:0007669"/>
    <property type="project" value="TreeGrafter"/>
</dbReference>
<dbReference type="PROSITE" id="PS50125">
    <property type="entry name" value="GUANYLATE_CYCLASE_2"/>
    <property type="match status" value="1"/>
</dbReference>
<dbReference type="SMART" id="SM00044">
    <property type="entry name" value="CYCc"/>
    <property type="match status" value="1"/>
</dbReference>
<dbReference type="SUPFAM" id="SSF55073">
    <property type="entry name" value="Nucleotide cyclase"/>
    <property type="match status" value="1"/>
</dbReference>
<dbReference type="GO" id="GO:0004016">
    <property type="term" value="F:adenylate cyclase activity"/>
    <property type="evidence" value="ECO:0007669"/>
    <property type="project" value="UniProtKB-ARBA"/>
</dbReference>
<dbReference type="Gene3D" id="3.30.70.1230">
    <property type="entry name" value="Nucleotide cyclase"/>
    <property type="match status" value="1"/>
</dbReference>
<reference evidence="3" key="1">
    <citation type="submission" date="2021-03" db="EMBL/GenBank/DDBJ databases">
        <title>Actinotalea soli sp. nov., isolated from soil.</title>
        <authorList>
            <person name="Ping W."/>
            <person name="Zhang J."/>
        </authorList>
    </citation>
    <scope>NUCLEOTIDE SEQUENCE</scope>
    <source>
        <strain evidence="3">BY-33</strain>
    </source>
</reference>
<name>A0A939RW62_9CELL</name>